<dbReference type="RefSeq" id="WP_197015429.1">
    <property type="nucleotide sequence ID" value="NZ_BAABES010000015.1"/>
</dbReference>
<feature type="domain" description="UspA" evidence="2">
    <location>
        <begin position="2"/>
        <end position="148"/>
    </location>
</feature>
<protein>
    <submittedName>
        <fullName evidence="3">Nucleotide-binding universal stress UspA family protein</fullName>
    </submittedName>
</protein>
<dbReference type="Pfam" id="PF00582">
    <property type="entry name" value="Usp"/>
    <property type="match status" value="1"/>
</dbReference>
<dbReference type="AlphaFoldDB" id="A0A931DRC8"/>
<evidence type="ECO:0000256" key="1">
    <source>
        <dbReference type="ARBA" id="ARBA00008791"/>
    </source>
</evidence>
<proteinExistence type="inferred from homology"/>
<evidence type="ECO:0000313" key="3">
    <source>
        <dbReference type="EMBL" id="MBG6093358.1"/>
    </source>
</evidence>
<comment type="caution">
    <text evidence="3">The sequence shown here is derived from an EMBL/GenBank/DDBJ whole genome shotgun (WGS) entry which is preliminary data.</text>
</comment>
<dbReference type="SUPFAM" id="SSF52402">
    <property type="entry name" value="Adenine nucleotide alpha hydrolases-like"/>
    <property type="match status" value="1"/>
</dbReference>
<evidence type="ECO:0000313" key="4">
    <source>
        <dbReference type="Proteomes" id="UP000614047"/>
    </source>
</evidence>
<name>A0A931DRC8_9ACTN</name>
<accession>A0A931DRC8</accession>
<dbReference type="InterPro" id="IPR006016">
    <property type="entry name" value="UspA"/>
</dbReference>
<dbReference type="InterPro" id="IPR051688">
    <property type="entry name" value="USP_A"/>
</dbReference>
<keyword evidence="4" id="KW-1185">Reference proteome</keyword>
<dbReference type="InterPro" id="IPR006015">
    <property type="entry name" value="Universal_stress_UspA"/>
</dbReference>
<dbReference type="PANTHER" id="PTHR43010:SF1">
    <property type="entry name" value="USPA DOMAIN-CONTAINING PROTEIN"/>
    <property type="match status" value="1"/>
</dbReference>
<gene>
    <name evidence="3" type="ORF">IW256_007471</name>
</gene>
<dbReference type="PANTHER" id="PTHR43010">
    <property type="entry name" value="UNIVERSAL STRESS PROTEIN SLR1230"/>
    <property type="match status" value="1"/>
</dbReference>
<sequence>MTILIAFDGSDDARAAIAYAGGHLKPEPAVVVTVWEPLLTELAWAPLGAAGAVPVQSEAEQWEEERQAERVAAAGAALAAEAGLPDSTPRAERGAGPIWGTIVDLATELDASLIVTGSRGLSAAKSVLLGSVSTQVLRHARRPTLIVPPPPSS</sequence>
<dbReference type="Proteomes" id="UP000614047">
    <property type="component" value="Unassembled WGS sequence"/>
</dbReference>
<dbReference type="CDD" id="cd23659">
    <property type="entry name" value="USP_At3g01520-like"/>
    <property type="match status" value="1"/>
</dbReference>
<dbReference type="PRINTS" id="PR01438">
    <property type="entry name" value="UNVRSLSTRESS"/>
</dbReference>
<organism evidence="3 4">
    <name type="scientific">Actinomadura viridis</name>
    <dbReference type="NCBI Taxonomy" id="58110"/>
    <lineage>
        <taxon>Bacteria</taxon>
        <taxon>Bacillati</taxon>
        <taxon>Actinomycetota</taxon>
        <taxon>Actinomycetes</taxon>
        <taxon>Streptosporangiales</taxon>
        <taxon>Thermomonosporaceae</taxon>
        <taxon>Actinomadura</taxon>
    </lineage>
</organism>
<dbReference type="EMBL" id="JADOUA010000001">
    <property type="protein sequence ID" value="MBG6093358.1"/>
    <property type="molecule type" value="Genomic_DNA"/>
</dbReference>
<dbReference type="Gene3D" id="3.40.50.620">
    <property type="entry name" value="HUPs"/>
    <property type="match status" value="1"/>
</dbReference>
<comment type="similarity">
    <text evidence="1">Belongs to the universal stress protein A family.</text>
</comment>
<evidence type="ECO:0000259" key="2">
    <source>
        <dbReference type="Pfam" id="PF00582"/>
    </source>
</evidence>
<reference evidence="3" key="1">
    <citation type="submission" date="2020-11" db="EMBL/GenBank/DDBJ databases">
        <title>Sequencing the genomes of 1000 actinobacteria strains.</title>
        <authorList>
            <person name="Klenk H.-P."/>
        </authorList>
    </citation>
    <scope>NUCLEOTIDE SEQUENCE</scope>
    <source>
        <strain evidence="3">DSM 43175</strain>
    </source>
</reference>
<dbReference type="InterPro" id="IPR014729">
    <property type="entry name" value="Rossmann-like_a/b/a_fold"/>
</dbReference>